<accession>T2IFZ5</accession>
<comment type="caution">
    <text evidence="1">The sequence shown here is derived from an EMBL/GenBank/DDBJ whole genome shotgun (WGS) entry which is preliminary data.</text>
</comment>
<evidence type="ECO:0000313" key="2">
    <source>
        <dbReference type="Proteomes" id="UP000018348"/>
    </source>
</evidence>
<gene>
    <name evidence="1" type="ORF">CWATWH8502_390</name>
</gene>
<reference evidence="1 2" key="1">
    <citation type="submission" date="2013-01" db="EMBL/GenBank/DDBJ databases">
        <authorList>
            <person name="Bench S."/>
        </authorList>
    </citation>
    <scope>NUCLEOTIDE SEQUENCE [LARGE SCALE GENOMIC DNA]</scope>
    <source>
        <strain evidence="1 2">WH 8502</strain>
    </source>
</reference>
<dbReference type="AlphaFoldDB" id="T2IFZ5"/>
<proteinExistence type="predicted"/>
<sequence length="228" mass="26955">MEMRNENQNKFNQFWKNPPTDDSLSLLIQNCENEQDIDNRSRIIRKLGECNNIQALEYLYKLKRNMDKEDDFIQYEIQLSLQNLINNQQLLNNPELNVDFILEKLVSSQVNEPFQQSSDPPHILIESNLLEEFLLRDKTTLFREANEVMEYILSGQINPYMGFKGVRQIWSSLKEHKGQIFANQLVLEILNKFTICGISLKDIHLEKYPNLNIPTVIQIEIARKYVHR</sequence>
<reference evidence="1 2" key="2">
    <citation type="submission" date="2013-09" db="EMBL/GenBank/DDBJ databases">
        <title>Whole genome comparison of six Crocosphaera watsonii strains with differing phenotypes.</title>
        <authorList>
            <person name="Bench S.R."/>
            <person name="Heller P."/>
            <person name="Frank I."/>
            <person name="Arciniega M."/>
            <person name="Shilova I.N."/>
            <person name="Zehr J.P."/>
        </authorList>
    </citation>
    <scope>NUCLEOTIDE SEQUENCE [LARGE SCALE GENOMIC DNA]</scope>
    <source>
        <strain evidence="1 2">WH 8502</strain>
    </source>
</reference>
<dbReference type="Proteomes" id="UP000018348">
    <property type="component" value="Unassembled WGS sequence"/>
</dbReference>
<name>T2IFZ5_CROWT</name>
<dbReference type="EMBL" id="CAQK01000529">
    <property type="protein sequence ID" value="CCQ51804.1"/>
    <property type="molecule type" value="Genomic_DNA"/>
</dbReference>
<dbReference type="RefSeq" id="WP_021830969.1">
    <property type="nucleotide sequence ID" value="NZ_CAQK01000529.1"/>
</dbReference>
<protein>
    <submittedName>
        <fullName evidence="1">Pentapeptide repeat</fullName>
    </submittedName>
</protein>
<organism evidence="1 2">
    <name type="scientific">Crocosphaera watsonii WH 8502</name>
    <dbReference type="NCBI Taxonomy" id="423474"/>
    <lineage>
        <taxon>Bacteria</taxon>
        <taxon>Bacillati</taxon>
        <taxon>Cyanobacteriota</taxon>
        <taxon>Cyanophyceae</taxon>
        <taxon>Oscillatoriophycideae</taxon>
        <taxon>Chroococcales</taxon>
        <taxon>Aphanothecaceae</taxon>
        <taxon>Crocosphaera</taxon>
    </lineage>
</organism>
<evidence type="ECO:0000313" key="1">
    <source>
        <dbReference type="EMBL" id="CCQ51804.1"/>
    </source>
</evidence>